<evidence type="ECO:0000313" key="2">
    <source>
        <dbReference type="EMBL" id="MDR7084445.1"/>
    </source>
</evidence>
<dbReference type="EMBL" id="JAVDVQ010000023">
    <property type="protein sequence ID" value="MDR7084445.1"/>
    <property type="molecule type" value="Genomic_DNA"/>
</dbReference>
<comment type="caution">
    <text evidence="2">The sequence shown here is derived from an EMBL/GenBank/DDBJ whole genome shotgun (WGS) entry which is preliminary data.</text>
</comment>
<dbReference type="Pfam" id="PF19834">
    <property type="entry name" value="DUF6314"/>
    <property type="match status" value="1"/>
</dbReference>
<dbReference type="InterPro" id="IPR045632">
    <property type="entry name" value="DUF6314"/>
</dbReference>
<dbReference type="Proteomes" id="UP001252243">
    <property type="component" value="Unassembled WGS sequence"/>
</dbReference>
<sequence>MNPQSPDHAPDFDLRAYLLGDWTVARTLLDRSTGTRGSFTGVVRFTETPDDGGLRLREEGTVSWASVPGGPAGTPFTGPASREYLLRPAGAPDSMDMFFPDGRPFHRMGFGAQSSQDQHWCDPDTYRVQYTRIGPDEFHYQWDVTGPAKDQLLTSVLRRATDSAA</sequence>
<feature type="domain" description="DUF6314" evidence="1">
    <location>
        <begin position="18"/>
        <end position="159"/>
    </location>
</feature>
<accession>A0ABU1UH18</accession>
<name>A0ABU1UH18_9MICC</name>
<proteinExistence type="predicted"/>
<evidence type="ECO:0000259" key="1">
    <source>
        <dbReference type="Pfam" id="PF19834"/>
    </source>
</evidence>
<dbReference type="RefSeq" id="WP_310060847.1">
    <property type="nucleotide sequence ID" value="NZ_JAVDVQ010000023.1"/>
</dbReference>
<keyword evidence="3" id="KW-1185">Reference proteome</keyword>
<protein>
    <recommendedName>
        <fullName evidence="1">DUF6314 domain-containing protein</fullName>
    </recommendedName>
</protein>
<gene>
    <name evidence="2" type="ORF">J2X01_003755</name>
</gene>
<evidence type="ECO:0000313" key="3">
    <source>
        <dbReference type="Proteomes" id="UP001252243"/>
    </source>
</evidence>
<organism evidence="2 3">
    <name type="scientific">Arthrobacter ginsengisoli</name>
    <dbReference type="NCBI Taxonomy" id="1356565"/>
    <lineage>
        <taxon>Bacteria</taxon>
        <taxon>Bacillati</taxon>
        <taxon>Actinomycetota</taxon>
        <taxon>Actinomycetes</taxon>
        <taxon>Micrococcales</taxon>
        <taxon>Micrococcaceae</taxon>
        <taxon>Arthrobacter</taxon>
    </lineage>
</organism>
<reference evidence="2 3" key="1">
    <citation type="submission" date="2023-07" db="EMBL/GenBank/DDBJ databases">
        <title>Sorghum-associated microbial communities from plants grown in Nebraska, USA.</title>
        <authorList>
            <person name="Schachtman D."/>
        </authorList>
    </citation>
    <scope>NUCLEOTIDE SEQUENCE [LARGE SCALE GENOMIC DNA]</scope>
    <source>
        <strain evidence="2 3">BE167</strain>
    </source>
</reference>